<comment type="caution">
    <text evidence="1">The sequence shown here is derived from an EMBL/GenBank/DDBJ whole genome shotgun (WGS) entry which is preliminary data.</text>
</comment>
<evidence type="ECO:0000313" key="1">
    <source>
        <dbReference type="EMBL" id="HAE28796.1"/>
    </source>
</evidence>
<sequence>MTKTIEKSGEFAGWFTWTDDPYEHETAGPFYFKVDEQGPVAAFRVERKHLNANG</sequence>
<dbReference type="AlphaFoldDB" id="A0A3B9H2V3"/>
<evidence type="ECO:0000313" key="2">
    <source>
        <dbReference type="Proteomes" id="UP000259610"/>
    </source>
</evidence>
<accession>A0A3B9H2V3</accession>
<name>A0A3B9H2V3_9PROT</name>
<proteinExistence type="predicted"/>
<feature type="non-terminal residue" evidence="1">
    <location>
        <position position="54"/>
    </location>
</feature>
<gene>
    <name evidence="1" type="ORF">DCG58_16675</name>
</gene>
<dbReference type="EMBL" id="DMAN01000379">
    <property type="protein sequence ID" value="HAE28796.1"/>
    <property type="molecule type" value="Genomic_DNA"/>
</dbReference>
<protein>
    <submittedName>
        <fullName evidence="1">Thioesterase</fullName>
    </submittedName>
</protein>
<reference evidence="1 2" key="1">
    <citation type="journal article" date="2018" name="Nat. Biotechnol.">
        <title>A standardized bacterial taxonomy based on genome phylogeny substantially revises the tree of life.</title>
        <authorList>
            <person name="Parks D.H."/>
            <person name="Chuvochina M."/>
            <person name="Waite D.W."/>
            <person name="Rinke C."/>
            <person name="Skarshewski A."/>
            <person name="Chaumeil P.A."/>
            <person name="Hugenholtz P."/>
        </authorList>
    </citation>
    <scope>NUCLEOTIDE SEQUENCE [LARGE SCALE GENOMIC DNA]</scope>
    <source>
        <strain evidence="1">UBA8733</strain>
    </source>
</reference>
<organism evidence="1 2">
    <name type="scientific">Hyphomonas adhaerens</name>
    <dbReference type="NCBI Taxonomy" id="81029"/>
    <lineage>
        <taxon>Bacteria</taxon>
        <taxon>Pseudomonadati</taxon>
        <taxon>Pseudomonadota</taxon>
        <taxon>Alphaproteobacteria</taxon>
        <taxon>Hyphomonadales</taxon>
        <taxon>Hyphomonadaceae</taxon>
        <taxon>Hyphomonas</taxon>
    </lineage>
</organism>
<dbReference type="Proteomes" id="UP000259610">
    <property type="component" value="Unassembled WGS sequence"/>
</dbReference>